<dbReference type="InterPro" id="IPR013740">
    <property type="entry name" value="Redoxin"/>
</dbReference>
<evidence type="ECO:0000313" key="9">
    <source>
        <dbReference type="EMBL" id="NYG02974.1"/>
    </source>
</evidence>
<keyword evidence="5" id="KW-0676">Redox-active center</keyword>
<keyword evidence="7" id="KW-1133">Transmembrane helix</keyword>
<feature type="domain" description="Thioredoxin" evidence="8">
    <location>
        <begin position="83"/>
        <end position="223"/>
    </location>
</feature>
<evidence type="ECO:0000256" key="3">
    <source>
        <dbReference type="ARBA" id="ARBA00022968"/>
    </source>
</evidence>
<reference evidence="9 10" key="1">
    <citation type="submission" date="2020-07" db="EMBL/GenBank/DDBJ databases">
        <title>Sequencing the genomes of 1000 actinobacteria strains.</title>
        <authorList>
            <person name="Klenk H.-P."/>
        </authorList>
    </citation>
    <scope>NUCLEOTIDE SEQUENCE [LARGE SCALE GENOMIC DNA]</scope>
    <source>
        <strain evidence="9 10">DSM 44749</strain>
    </source>
</reference>
<evidence type="ECO:0000259" key="8">
    <source>
        <dbReference type="PROSITE" id="PS51352"/>
    </source>
</evidence>
<feature type="compositionally biased region" description="Low complexity" evidence="6">
    <location>
        <begin position="43"/>
        <end position="56"/>
    </location>
</feature>
<dbReference type="CDD" id="cd02966">
    <property type="entry name" value="TlpA_like_family"/>
    <property type="match status" value="1"/>
</dbReference>
<gene>
    <name evidence="9" type="ORF">HDA37_003259</name>
</gene>
<comment type="subcellular location">
    <subcellularLocation>
        <location evidence="1">Cell envelope</location>
    </subcellularLocation>
</comment>
<name>A0A852W8A8_PSEA5</name>
<dbReference type="EMBL" id="JACCCZ010000001">
    <property type="protein sequence ID" value="NYG02974.1"/>
    <property type="molecule type" value="Genomic_DNA"/>
</dbReference>
<proteinExistence type="predicted"/>
<keyword evidence="7" id="KW-0472">Membrane</keyword>
<dbReference type="GO" id="GO:0017004">
    <property type="term" value="P:cytochrome complex assembly"/>
    <property type="evidence" value="ECO:0007669"/>
    <property type="project" value="UniProtKB-KW"/>
</dbReference>
<dbReference type="PANTHER" id="PTHR42852:SF6">
    <property type="entry name" value="THIOL:DISULFIDE INTERCHANGE PROTEIN DSBE"/>
    <property type="match status" value="1"/>
</dbReference>
<dbReference type="GeneID" id="98052988"/>
<dbReference type="GO" id="GO:0030313">
    <property type="term" value="C:cell envelope"/>
    <property type="evidence" value="ECO:0007669"/>
    <property type="project" value="UniProtKB-SubCell"/>
</dbReference>
<evidence type="ECO:0000256" key="7">
    <source>
        <dbReference type="SAM" id="Phobius"/>
    </source>
</evidence>
<dbReference type="PROSITE" id="PS00194">
    <property type="entry name" value="THIOREDOXIN_1"/>
    <property type="match status" value="1"/>
</dbReference>
<evidence type="ECO:0000256" key="1">
    <source>
        <dbReference type="ARBA" id="ARBA00004196"/>
    </source>
</evidence>
<keyword evidence="9" id="KW-0413">Isomerase</keyword>
<evidence type="ECO:0000313" key="10">
    <source>
        <dbReference type="Proteomes" id="UP000549695"/>
    </source>
</evidence>
<dbReference type="PROSITE" id="PS51352">
    <property type="entry name" value="THIOREDOXIN_2"/>
    <property type="match status" value="1"/>
</dbReference>
<dbReference type="Gene3D" id="3.40.30.10">
    <property type="entry name" value="Glutaredoxin"/>
    <property type="match status" value="1"/>
</dbReference>
<comment type="caution">
    <text evidence="9">The sequence shown here is derived from an EMBL/GenBank/DDBJ whole genome shotgun (WGS) entry which is preliminary data.</text>
</comment>
<evidence type="ECO:0000256" key="2">
    <source>
        <dbReference type="ARBA" id="ARBA00022748"/>
    </source>
</evidence>
<protein>
    <submittedName>
        <fullName evidence="9">Thiol-disulfide isomerase/thioredoxin</fullName>
    </submittedName>
</protein>
<evidence type="ECO:0000256" key="6">
    <source>
        <dbReference type="SAM" id="MobiDB-lite"/>
    </source>
</evidence>
<evidence type="ECO:0000256" key="4">
    <source>
        <dbReference type="ARBA" id="ARBA00023157"/>
    </source>
</evidence>
<dbReference type="InterPro" id="IPR017937">
    <property type="entry name" value="Thioredoxin_CS"/>
</dbReference>
<dbReference type="RefSeq" id="WP_312888689.1">
    <property type="nucleotide sequence ID" value="NZ_BAAAJZ010000003.1"/>
</dbReference>
<dbReference type="Pfam" id="PF08534">
    <property type="entry name" value="Redoxin"/>
    <property type="match status" value="1"/>
</dbReference>
<keyword evidence="3" id="KW-0735">Signal-anchor</keyword>
<dbReference type="InterPro" id="IPR050553">
    <property type="entry name" value="Thioredoxin_ResA/DsbE_sf"/>
</dbReference>
<organism evidence="9 10">
    <name type="scientific">Pseudonocardia alni</name>
    <name type="common">Amycolata alni</name>
    <dbReference type="NCBI Taxonomy" id="33907"/>
    <lineage>
        <taxon>Bacteria</taxon>
        <taxon>Bacillati</taxon>
        <taxon>Actinomycetota</taxon>
        <taxon>Actinomycetes</taxon>
        <taxon>Pseudonocardiales</taxon>
        <taxon>Pseudonocardiaceae</taxon>
        <taxon>Pseudonocardia</taxon>
    </lineage>
</organism>
<keyword evidence="2" id="KW-0201">Cytochrome c-type biogenesis</keyword>
<dbReference type="Proteomes" id="UP000549695">
    <property type="component" value="Unassembled WGS sequence"/>
</dbReference>
<keyword evidence="4" id="KW-1015">Disulfide bond</keyword>
<feature type="region of interest" description="Disordered" evidence="6">
    <location>
        <begin position="36"/>
        <end position="56"/>
    </location>
</feature>
<keyword evidence="10" id="KW-1185">Reference proteome</keyword>
<sequence length="223" mass="22460">MTRTGASRSEIVSTVVVVVLVAIAVWALWPSGPAPGGSGGAGPAASAAPADRPETDLAAADPQALAAARASARLAPCPAPSGRTPAGPLAGIIVPCLGADGSTDLGAALTGRPTLVNFWASWCVPCRDELPALQAYAQRPGALPVLTVDVQDDPVAALALSAQLGVTLPAVTDPQRAVRRALDTPPLLPVSYVTRADGGVAMVDPPIPFRTADDVAAAVERFR</sequence>
<dbReference type="GO" id="GO:0016491">
    <property type="term" value="F:oxidoreductase activity"/>
    <property type="evidence" value="ECO:0007669"/>
    <property type="project" value="InterPro"/>
</dbReference>
<dbReference type="InterPro" id="IPR013766">
    <property type="entry name" value="Thioredoxin_domain"/>
</dbReference>
<dbReference type="GO" id="GO:0016853">
    <property type="term" value="F:isomerase activity"/>
    <property type="evidence" value="ECO:0007669"/>
    <property type="project" value="UniProtKB-KW"/>
</dbReference>
<dbReference type="SUPFAM" id="SSF52833">
    <property type="entry name" value="Thioredoxin-like"/>
    <property type="match status" value="1"/>
</dbReference>
<dbReference type="InterPro" id="IPR036249">
    <property type="entry name" value="Thioredoxin-like_sf"/>
</dbReference>
<accession>A0A852W8A8</accession>
<dbReference type="AlphaFoldDB" id="A0A852W8A8"/>
<keyword evidence="7" id="KW-0812">Transmembrane</keyword>
<feature type="transmembrane region" description="Helical" evidence="7">
    <location>
        <begin position="12"/>
        <end position="29"/>
    </location>
</feature>
<evidence type="ECO:0000256" key="5">
    <source>
        <dbReference type="ARBA" id="ARBA00023284"/>
    </source>
</evidence>
<dbReference type="PANTHER" id="PTHR42852">
    <property type="entry name" value="THIOL:DISULFIDE INTERCHANGE PROTEIN DSBE"/>
    <property type="match status" value="1"/>
</dbReference>